<accession>A0ABQ9G1F5</accession>
<evidence type="ECO:0000313" key="2">
    <source>
        <dbReference type="EMBL" id="KAJ8865998.1"/>
    </source>
</evidence>
<proteinExistence type="predicted"/>
<sequence>MARERTLTRTHTHTQLHHRFPRRQRLCQKVAPALSLTSTRDSADHVSLPGFQTPEKERVWQRREKKKYIYMYAPYGHVAEAPPARGVNNGRSAFPGVTSIVTVFGDVDVAFPTSDSRVYLNPFRSYVKKKLTIPAQQRNANVAIASSSHDETKTNHTQGKPSPNYKSGKYSAKRRTASKGITAYGFSNSEIQPVDQNNLENSDFVTMFEETEGEAVEIKLSGPSISQTLEYESGVNPSSEATESEIWVVKRAWDCVILFWVVARCVCPQLFSPVAAMIYSVEQRVFLVRTYWKTDSLRGLCTCASKKRGSDTGDTNTLAWRLIAPTRKACSVSVVTLHCAGSNNDFTENVLVHRTLEVLVYLESISAFGAERRKGDKGDTASRIKCAITAKRRTLNWRAEVLVTLRVPVELPEEKFGGRQTPSKSSIWALAKNLQTKRTLLVANEGVRPNMRENTVEVVRLLNSLNKNSKIDVISDIASSWNRPLSPSAVEILPSFQWLRGKRVMWLSCYVWFRGPRWPSGQLARLPPPPPPPPIVPDDAVGRRVSPGISRPPPSFRSCSILNSIALIGSEDSACTTPQLGWIYNATMRSSRQSDTTLQLDHFRYQSYVFFFSTAKRVRPVRRPMKVKVESNLVGLSGLLFCPGDLAPNRLMKTFRRCRGCFVELSGYCKSSFNGPFDPPLNSALGSIPGEIVPGLPYVGIMPDNAAGGLLRSCHCSLVPCMAPMCIVQVPNTPGHACNQCADVIFRAKVPTHLDSSCEIWKCCWKLWTITNYRIVSRFTNTSAFSEALLKFYLQGIPPPRLSCGETYLKLQEHSQKRRQQTDLVIQFVHVILYRLSKGPHMLRIILHIGDVAPVLDTSLATGEVYSMALRKALEVEGTAMSTKHVSRGGMVTYMSEVASLVSARSLPGPAHWTTLVSCSVSGPTLMFHDCSIQWLELCLTLSPNDNPTPPSGSSSLVNMVRERKFVSCGDRWGENCNHYPCCLRTLASTAARECEFTLGGFVLAEISITTVYYSHTERQRSGQRISGLWFTNHADKIGVKHVYTEVDFANGSHFIRHALDDSEPIADLSSNSRNLPIPIDRQLLYFNLKQSFQKWSFCLEWPTAELTEKLARAATVFFPKSTGLTRADVVFAGARSSMQPMQCDRKPYMTPPPPSIPVSLPSPPAANTAHSFYENINPAEVLAPGRPSASCKLSLTLRGRLDVSRIYPYRCRDTVLYWYPLSLNAILLVKTTPVFPYWPAANQWSARVSVGYVRRRRIKRSASSLAYGAEREHTRCVHRCGANEAIPWLPERKIKNRTLLTIVHSRLLPTILKPC</sequence>
<comment type="caution">
    <text evidence="2">The sequence shown here is derived from an EMBL/GenBank/DDBJ whole genome shotgun (WGS) entry which is preliminary data.</text>
</comment>
<feature type="compositionally biased region" description="Basic residues" evidence="1">
    <location>
        <begin position="8"/>
        <end position="21"/>
    </location>
</feature>
<dbReference type="Proteomes" id="UP001159363">
    <property type="component" value="Chromosome 16"/>
</dbReference>
<organism evidence="2 3">
    <name type="scientific">Dryococelus australis</name>
    <dbReference type="NCBI Taxonomy" id="614101"/>
    <lineage>
        <taxon>Eukaryota</taxon>
        <taxon>Metazoa</taxon>
        <taxon>Ecdysozoa</taxon>
        <taxon>Arthropoda</taxon>
        <taxon>Hexapoda</taxon>
        <taxon>Insecta</taxon>
        <taxon>Pterygota</taxon>
        <taxon>Neoptera</taxon>
        <taxon>Polyneoptera</taxon>
        <taxon>Phasmatodea</taxon>
        <taxon>Verophasmatodea</taxon>
        <taxon>Anareolatae</taxon>
        <taxon>Phasmatidae</taxon>
        <taxon>Eurycanthinae</taxon>
        <taxon>Dryococelus</taxon>
    </lineage>
</organism>
<protein>
    <submittedName>
        <fullName evidence="2">Uncharacterized protein</fullName>
    </submittedName>
</protein>
<name>A0ABQ9G1F5_9NEOP</name>
<feature type="region of interest" description="Disordered" evidence="1">
    <location>
        <begin position="1"/>
        <end position="21"/>
    </location>
</feature>
<keyword evidence="3" id="KW-1185">Reference proteome</keyword>
<feature type="compositionally biased region" description="Polar residues" evidence="1">
    <location>
        <begin position="155"/>
        <end position="165"/>
    </location>
</feature>
<reference evidence="2 3" key="1">
    <citation type="submission" date="2023-02" db="EMBL/GenBank/DDBJ databases">
        <title>LHISI_Scaffold_Assembly.</title>
        <authorList>
            <person name="Stuart O.P."/>
            <person name="Cleave R."/>
            <person name="Magrath M.J.L."/>
            <person name="Mikheyev A.S."/>
        </authorList>
    </citation>
    <scope>NUCLEOTIDE SEQUENCE [LARGE SCALE GENOMIC DNA]</scope>
    <source>
        <strain evidence="2">Daus_M_001</strain>
        <tissue evidence="2">Leg muscle</tissue>
    </source>
</reference>
<gene>
    <name evidence="2" type="ORF">PR048_033522</name>
</gene>
<feature type="region of interest" description="Disordered" evidence="1">
    <location>
        <begin position="145"/>
        <end position="171"/>
    </location>
</feature>
<dbReference type="EMBL" id="JARBHB010000017">
    <property type="protein sequence ID" value="KAJ8865998.1"/>
    <property type="molecule type" value="Genomic_DNA"/>
</dbReference>
<evidence type="ECO:0000256" key="1">
    <source>
        <dbReference type="SAM" id="MobiDB-lite"/>
    </source>
</evidence>
<evidence type="ECO:0000313" key="3">
    <source>
        <dbReference type="Proteomes" id="UP001159363"/>
    </source>
</evidence>